<proteinExistence type="predicted"/>
<feature type="transmembrane region" description="Helical" evidence="1">
    <location>
        <begin position="130"/>
        <end position="152"/>
    </location>
</feature>
<keyword evidence="3" id="KW-1185">Reference proteome</keyword>
<dbReference type="OrthoDB" id="9880118at2"/>
<keyword evidence="1" id="KW-0812">Transmembrane</keyword>
<gene>
    <name evidence="2" type="ORF">E0H73_09270</name>
</gene>
<evidence type="ECO:0000313" key="3">
    <source>
        <dbReference type="Proteomes" id="UP000291144"/>
    </source>
</evidence>
<organism evidence="2 3">
    <name type="scientific">Kribbella pittospori</name>
    <dbReference type="NCBI Taxonomy" id="722689"/>
    <lineage>
        <taxon>Bacteria</taxon>
        <taxon>Bacillati</taxon>
        <taxon>Actinomycetota</taxon>
        <taxon>Actinomycetes</taxon>
        <taxon>Propionibacteriales</taxon>
        <taxon>Kribbellaceae</taxon>
        <taxon>Kribbella</taxon>
    </lineage>
</organism>
<evidence type="ECO:0000313" key="2">
    <source>
        <dbReference type="EMBL" id="TCC64564.1"/>
    </source>
</evidence>
<dbReference type="Proteomes" id="UP000291144">
    <property type="component" value="Unassembled WGS sequence"/>
</dbReference>
<sequence>MRVLGKVLLVLVAVVGVVGLAFGGFMAALWGFADQYAAHYDYKVGFKDPGDECGNNELSVDRADGAPLACGYGGSSGKLPGFSDEQNAEVIALSRELGAGGFTDAERDQLQRRVDRIVASLPADRLPQHAWLWGWQLGVLGLLSLVVPITVVRTATRRIRR</sequence>
<keyword evidence="1" id="KW-0472">Membrane</keyword>
<dbReference type="AlphaFoldDB" id="A0A4R0KXU3"/>
<keyword evidence="1" id="KW-1133">Transmembrane helix</keyword>
<evidence type="ECO:0000256" key="1">
    <source>
        <dbReference type="SAM" id="Phobius"/>
    </source>
</evidence>
<dbReference type="RefSeq" id="WP_131353069.1">
    <property type="nucleotide sequence ID" value="NZ_SJKB01000002.1"/>
</dbReference>
<reference evidence="2 3" key="1">
    <citation type="submission" date="2019-02" db="EMBL/GenBank/DDBJ databases">
        <title>Kribbella capetownensis sp. nov. and Kribbella speibonae sp. nov., isolated from soil.</title>
        <authorList>
            <person name="Curtis S.M."/>
            <person name="Norton I."/>
            <person name="Everest G.J."/>
            <person name="Meyers P.R."/>
        </authorList>
    </citation>
    <scope>NUCLEOTIDE SEQUENCE [LARGE SCALE GENOMIC DNA]</scope>
    <source>
        <strain evidence="2 3">NRRL B-24813</strain>
    </source>
</reference>
<comment type="caution">
    <text evidence="2">The sequence shown here is derived from an EMBL/GenBank/DDBJ whole genome shotgun (WGS) entry which is preliminary data.</text>
</comment>
<dbReference type="EMBL" id="SJKB01000002">
    <property type="protein sequence ID" value="TCC64564.1"/>
    <property type="molecule type" value="Genomic_DNA"/>
</dbReference>
<name>A0A4R0KXU3_9ACTN</name>
<feature type="transmembrane region" description="Helical" evidence="1">
    <location>
        <begin position="7"/>
        <end position="33"/>
    </location>
</feature>
<accession>A0A4R0KXU3</accession>
<protein>
    <submittedName>
        <fullName evidence="2">Uncharacterized protein</fullName>
    </submittedName>
</protein>